<evidence type="ECO:0000256" key="3">
    <source>
        <dbReference type="HAMAP-Rule" id="MF_01459"/>
    </source>
</evidence>
<dbReference type="OrthoDB" id="554080at2"/>
<evidence type="ECO:0000313" key="5">
    <source>
        <dbReference type="Proteomes" id="UP000269154"/>
    </source>
</evidence>
<dbReference type="HAMAP" id="MF_01459">
    <property type="entry name" value="Chrphore_lyase_CpxS"/>
    <property type="match status" value="1"/>
</dbReference>
<comment type="function">
    <text evidence="3">Covalently attaches a chromophore to Cys residue(s) of phycobiliproteins.</text>
</comment>
<dbReference type="Gene3D" id="2.40.128.20">
    <property type="match status" value="1"/>
</dbReference>
<comment type="caution">
    <text evidence="4">The sequence shown here is derived from an EMBL/GenBank/DDBJ whole genome shotgun (WGS) entry which is preliminary data.</text>
</comment>
<dbReference type="GO" id="GO:0016829">
    <property type="term" value="F:lyase activity"/>
    <property type="evidence" value="ECO:0007669"/>
    <property type="project" value="UniProtKB-KW"/>
</dbReference>
<dbReference type="InterPro" id="IPR012674">
    <property type="entry name" value="Calycin"/>
</dbReference>
<gene>
    <name evidence="3" type="primary">cpcS</name>
    <name evidence="4" type="ORF">D5R40_15555</name>
</gene>
<dbReference type="CDD" id="cd16339">
    <property type="entry name" value="CpcS"/>
    <property type="match status" value="1"/>
</dbReference>
<dbReference type="EMBL" id="RCBY01000081">
    <property type="protein sequence ID" value="RQH40928.1"/>
    <property type="molecule type" value="Genomic_DNA"/>
</dbReference>
<dbReference type="AlphaFoldDB" id="A0A3N6RFJ6"/>
<organism evidence="4 5">
    <name type="scientific">Okeania hirsuta</name>
    <dbReference type="NCBI Taxonomy" id="1458930"/>
    <lineage>
        <taxon>Bacteria</taxon>
        <taxon>Bacillati</taxon>
        <taxon>Cyanobacteriota</taxon>
        <taxon>Cyanophyceae</taxon>
        <taxon>Oscillatoriophycideae</taxon>
        <taxon>Oscillatoriales</taxon>
        <taxon>Microcoleaceae</taxon>
        <taxon>Okeania</taxon>
    </lineage>
</organism>
<dbReference type="EC" id="4.-.-.-" evidence="3"/>
<accession>A0A3N6RFJ6</accession>
<proteinExistence type="inferred from homology"/>
<dbReference type="Proteomes" id="UP000269154">
    <property type="component" value="Unassembled WGS sequence"/>
</dbReference>
<evidence type="ECO:0000256" key="1">
    <source>
        <dbReference type="ARBA" id="ARBA00010681"/>
    </source>
</evidence>
<reference evidence="4 5" key="1">
    <citation type="journal article" date="2018" name="ACS Chem. Biol.">
        <title>Ketoreductase domain dysfunction expands chemodiversity: malyngamide biosynthesis in the cyanobacterium Okeania hirsuta.</title>
        <authorList>
            <person name="Moss N.A."/>
            <person name="Leao T."/>
            <person name="Rankin M."/>
            <person name="McCullough T.M."/>
            <person name="Qu P."/>
            <person name="Korobeynikov A."/>
            <person name="Smith J.L."/>
            <person name="Gerwick L."/>
            <person name="Gerwick W.H."/>
        </authorList>
    </citation>
    <scope>NUCLEOTIDE SEQUENCE [LARGE SCALE GENOMIC DNA]</scope>
    <source>
        <strain evidence="4 5">PAB10Feb10-1</strain>
    </source>
</reference>
<comment type="similarity">
    <text evidence="1 3">Belongs to the CpcS/CpeS biliprotein lyase family.</text>
</comment>
<protein>
    <recommendedName>
        <fullName evidence="3">Chromophore lyase CpcS/CpeS</fullName>
        <ecNumber evidence="3">4.-.-.-</ecNumber>
    </recommendedName>
</protein>
<dbReference type="Pfam" id="PF09367">
    <property type="entry name" value="CpeS"/>
    <property type="match status" value="1"/>
</dbReference>
<keyword evidence="5" id="KW-1185">Reference proteome</keyword>
<evidence type="ECO:0000313" key="4">
    <source>
        <dbReference type="EMBL" id="RQH40928.1"/>
    </source>
</evidence>
<sequence length="174" mass="19706">MDIIEFLQLSAGQWFSQRTIHNLVSGELQAGKSEVNVEILEKTNPTVIRLCEQHQTDPSVAQLVGLQINWNGTINREQVKDIGATMLIVIPNSDDPHQGRLLQDKGDGKSTNISGRYIMGSDDVLTFITESEDLYAEERFWYLMPNLRLRTSVVKRPLGFTLASFCSEIRRVKN</sequence>
<keyword evidence="2 3" id="KW-0456">Lyase</keyword>
<dbReference type="InterPro" id="IPR018536">
    <property type="entry name" value="CpcS/CpeS"/>
</dbReference>
<evidence type="ECO:0000256" key="2">
    <source>
        <dbReference type="ARBA" id="ARBA00023239"/>
    </source>
</evidence>
<dbReference type="GO" id="GO:0017006">
    <property type="term" value="P:protein-tetrapyrrole linkage"/>
    <property type="evidence" value="ECO:0007669"/>
    <property type="project" value="UniProtKB-UniRule"/>
</dbReference>
<dbReference type="RefSeq" id="WP_124147731.1">
    <property type="nucleotide sequence ID" value="NZ_CAWOKI010000309.1"/>
</dbReference>
<name>A0A3N6RFJ6_9CYAN</name>